<protein>
    <submittedName>
        <fullName evidence="1">Sigma-70 family RNA polymerase sigma factor</fullName>
    </submittedName>
</protein>
<gene>
    <name evidence="1" type="ORF">GN277_14295</name>
</gene>
<dbReference type="Gene3D" id="1.20.140.160">
    <property type="match status" value="1"/>
</dbReference>
<name>A0A7X3MHJ5_9FIRM</name>
<organism evidence="1 2">
    <name type="scientific">Sporofaciens musculi</name>
    <dbReference type="NCBI Taxonomy" id="2681861"/>
    <lineage>
        <taxon>Bacteria</taxon>
        <taxon>Bacillati</taxon>
        <taxon>Bacillota</taxon>
        <taxon>Clostridia</taxon>
        <taxon>Lachnospirales</taxon>
        <taxon>Lachnospiraceae</taxon>
        <taxon>Sporofaciens</taxon>
    </lineage>
</organism>
<sequence>MPFTACQSGFSKKFRLEVLTVKYAPRKVYIKENGSYMELSYKEFCNRRETDRAYADKLFIPVQGCLIETEQAHYIEFYRDKERWRYLKKLDADNSLLSLEAFEGDDDNSIDYIADEAVNVAETVVHRMMLDKLRSALAMLSEDEQKLVNAIFFQELSEREWSNISGIPQKTINDRKRRILAKIKKILEK</sequence>
<dbReference type="AlphaFoldDB" id="A0A7X3MHJ5"/>
<evidence type="ECO:0000313" key="1">
    <source>
        <dbReference type="EMBL" id="MXP76519.1"/>
    </source>
</evidence>
<comment type="caution">
    <text evidence="1">The sequence shown here is derived from an EMBL/GenBank/DDBJ whole genome shotgun (WGS) entry which is preliminary data.</text>
</comment>
<accession>A0A7X3MHJ5</accession>
<proteinExistence type="predicted"/>
<evidence type="ECO:0000313" key="2">
    <source>
        <dbReference type="Proteomes" id="UP000460412"/>
    </source>
</evidence>
<keyword evidence="2" id="KW-1185">Reference proteome</keyword>
<dbReference type="Proteomes" id="UP000460412">
    <property type="component" value="Unassembled WGS sequence"/>
</dbReference>
<dbReference type="SUPFAM" id="SSF88659">
    <property type="entry name" value="Sigma3 and sigma4 domains of RNA polymerase sigma factors"/>
    <property type="match status" value="1"/>
</dbReference>
<dbReference type="EMBL" id="WUQX01000001">
    <property type="protein sequence ID" value="MXP76519.1"/>
    <property type="molecule type" value="Genomic_DNA"/>
</dbReference>
<dbReference type="InterPro" id="IPR013324">
    <property type="entry name" value="RNA_pol_sigma_r3/r4-like"/>
</dbReference>
<reference evidence="1 2" key="1">
    <citation type="submission" date="2019-12" db="EMBL/GenBank/DDBJ databases">
        <title>Sporaefaciens musculi gen. nov., sp. nov., a novel bacterium isolated from the caecum of an obese mouse.</title>
        <authorList>
            <person name="Rasmussen T.S."/>
            <person name="Streidl T."/>
            <person name="Hitch T.C.A."/>
            <person name="Wortmann E."/>
            <person name="Deptula P."/>
            <person name="Hansen M."/>
            <person name="Nielsen D.S."/>
            <person name="Clavel T."/>
            <person name="Vogensen F.K."/>
        </authorList>
    </citation>
    <scope>NUCLEOTIDE SEQUENCE [LARGE SCALE GENOMIC DNA]</scope>
    <source>
        <strain evidence="1 2">WCA-9-b2</strain>
    </source>
</reference>